<dbReference type="Proteomes" id="UP000054007">
    <property type="component" value="Unassembled WGS sequence"/>
</dbReference>
<reference evidence="2 3" key="1">
    <citation type="journal article" date="2015" name="Fungal Genet. Biol.">
        <title>Evolution of novel wood decay mechanisms in Agaricales revealed by the genome sequences of Fistulina hepatica and Cylindrobasidium torrendii.</title>
        <authorList>
            <person name="Floudas D."/>
            <person name="Held B.W."/>
            <person name="Riley R."/>
            <person name="Nagy L.G."/>
            <person name="Koehler G."/>
            <person name="Ransdell A.S."/>
            <person name="Younus H."/>
            <person name="Chow J."/>
            <person name="Chiniquy J."/>
            <person name="Lipzen A."/>
            <person name="Tritt A."/>
            <person name="Sun H."/>
            <person name="Haridas S."/>
            <person name="LaButti K."/>
            <person name="Ohm R.A."/>
            <person name="Kues U."/>
            <person name="Blanchette R.A."/>
            <person name="Grigoriev I.V."/>
            <person name="Minto R.E."/>
            <person name="Hibbett D.S."/>
        </authorList>
    </citation>
    <scope>NUCLEOTIDE SEQUENCE [LARGE SCALE GENOMIC DNA]</scope>
    <source>
        <strain evidence="2 3">FP15055 ss-10</strain>
    </source>
</reference>
<name>A0A0D7BI40_9AGAR</name>
<feature type="signal peptide" evidence="1">
    <location>
        <begin position="1"/>
        <end position="20"/>
    </location>
</feature>
<evidence type="ECO:0000313" key="2">
    <source>
        <dbReference type="EMBL" id="KIY69895.1"/>
    </source>
</evidence>
<keyword evidence="3" id="KW-1185">Reference proteome</keyword>
<evidence type="ECO:0000256" key="1">
    <source>
        <dbReference type="SAM" id="SignalP"/>
    </source>
</evidence>
<proteinExistence type="predicted"/>
<keyword evidence="1" id="KW-0732">Signal</keyword>
<dbReference type="AlphaFoldDB" id="A0A0D7BI40"/>
<organism evidence="2 3">
    <name type="scientific">Cylindrobasidium torrendii FP15055 ss-10</name>
    <dbReference type="NCBI Taxonomy" id="1314674"/>
    <lineage>
        <taxon>Eukaryota</taxon>
        <taxon>Fungi</taxon>
        <taxon>Dikarya</taxon>
        <taxon>Basidiomycota</taxon>
        <taxon>Agaricomycotina</taxon>
        <taxon>Agaricomycetes</taxon>
        <taxon>Agaricomycetidae</taxon>
        <taxon>Agaricales</taxon>
        <taxon>Marasmiineae</taxon>
        <taxon>Physalacriaceae</taxon>
        <taxon>Cylindrobasidium</taxon>
    </lineage>
</organism>
<gene>
    <name evidence="2" type="ORF">CYLTODRAFT_488498</name>
</gene>
<feature type="chain" id="PRO_5002317093" description="Extracellular membrane protein CFEM domain-containing protein" evidence="1">
    <location>
        <begin position="21"/>
        <end position="169"/>
    </location>
</feature>
<protein>
    <recommendedName>
        <fullName evidence="4">Extracellular membrane protein CFEM domain-containing protein</fullName>
    </recommendedName>
</protein>
<sequence length="169" mass="17730">MKLLFSSIIGFGLLRASVTANTVYAREAALPLEAFNTVIPPPSIISARQFNDSTPLVDSMPQQCRDRCSVLDDMAACSDASCVCTEDKSKHYADCMNCVLATDGTDAHEDVLQHTYDLFKSACESGGHSVPEADIGADSGDSDGAMHIGGTGASMLLAFVFVVLGASSV</sequence>
<evidence type="ECO:0008006" key="4">
    <source>
        <dbReference type="Google" id="ProtNLM"/>
    </source>
</evidence>
<evidence type="ECO:0000313" key="3">
    <source>
        <dbReference type="Proteomes" id="UP000054007"/>
    </source>
</evidence>
<dbReference type="EMBL" id="KN880476">
    <property type="protein sequence ID" value="KIY69895.1"/>
    <property type="molecule type" value="Genomic_DNA"/>
</dbReference>
<accession>A0A0D7BI40</accession>